<protein>
    <submittedName>
        <fullName evidence="1">Uncharacterized protein</fullName>
    </submittedName>
</protein>
<gene>
    <name evidence="1" type="ORF">IDH41_05535</name>
</gene>
<evidence type="ECO:0000313" key="2">
    <source>
        <dbReference type="Proteomes" id="UP000632125"/>
    </source>
</evidence>
<keyword evidence="2" id="KW-1185">Reference proteome</keyword>
<sequence length="150" mass="16502">MVMFKPILIGIMLSGVIGTHPAPEVDLRNVNGITLYDDAGDIVRKQGKPANVAKDPYLAESEIYDYPDMRIGLRGGIVDFVEIPGGAASLTIDGETVPPSAQALRELLGEPDYKAEDGIVFQRKEALLKLFIDNETQTLERIRYYHLASV</sequence>
<evidence type="ECO:0000313" key="1">
    <source>
        <dbReference type="EMBL" id="MBD2868027.1"/>
    </source>
</evidence>
<dbReference type="RefSeq" id="WP_190859040.1">
    <property type="nucleotide sequence ID" value="NZ_JACXIY010000007.1"/>
</dbReference>
<dbReference type="AlphaFoldDB" id="A0A927CJT0"/>
<comment type="caution">
    <text evidence="1">The sequence shown here is derived from an EMBL/GenBank/DDBJ whole genome shotgun (WGS) entry which is preliminary data.</text>
</comment>
<accession>A0A927CJT0</accession>
<proteinExistence type="predicted"/>
<dbReference type="EMBL" id="JACXIY010000007">
    <property type="protein sequence ID" value="MBD2868027.1"/>
    <property type="molecule type" value="Genomic_DNA"/>
</dbReference>
<organism evidence="1 2">
    <name type="scientific">Paenibacillus arenilitoris</name>
    <dbReference type="NCBI Taxonomy" id="2772299"/>
    <lineage>
        <taxon>Bacteria</taxon>
        <taxon>Bacillati</taxon>
        <taxon>Bacillota</taxon>
        <taxon>Bacilli</taxon>
        <taxon>Bacillales</taxon>
        <taxon>Paenibacillaceae</taxon>
        <taxon>Paenibacillus</taxon>
    </lineage>
</organism>
<reference evidence="1" key="1">
    <citation type="submission" date="2020-09" db="EMBL/GenBank/DDBJ databases">
        <title>A novel bacterium of genus Paenibacillus, isolated from South China Sea.</title>
        <authorList>
            <person name="Huang H."/>
            <person name="Mo K."/>
            <person name="Hu Y."/>
        </authorList>
    </citation>
    <scope>NUCLEOTIDE SEQUENCE</scope>
    <source>
        <strain evidence="1">IB182493</strain>
    </source>
</reference>
<name>A0A927CJT0_9BACL</name>
<dbReference type="Proteomes" id="UP000632125">
    <property type="component" value="Unassembled WGS sequence"/>
</dbReference>